<gene>
    <name evidence="2" type="ORF">QBC46DRAFT_429757</name>
</gene>
<accession>A0AAN6MXA2</accession>
<dbReference type="PANTHER" id="PTHR33112:SF10">
    <property type="entry name" value="TOL"/>
    <property type="match status" value="1"/>
</dbReference>
<name>A0AAN6MXA2_9PEZI</name>
<dbReference type="AlphaFoldDB" id="A0AAN6MXA2"/>
<dbReference type="EMBL" id="MU854044">
    <property type="protein sequence ID" value="KAK3933968.1"/>
    <property type="molecule type" value="Genomic_DNA"/>
</dbReference>
<dbReference type="Proteomes" id="UP001303473">
    <property type="component" value="Unassembled WGS sequence"/>
</dbReference>
<dbReference type="InterPro" id="IPR010730">
    <property type="entry name" value="HET"/>
</dbReference>
<sequence length="808" mass="90587">MCLALLGRYFTSEAGSSSFHPDNKPEPRYENIHSPTVSAMGCKVASVSVVDMSACEANRWAGSPGTNLSDFPQSPTPSTRVDITLKVRKCEHKMKLCDKCCSLTFAELQDNDVVFHENLAALVRSAKQGCIFCALCWASVQRDWSTNDIDRCMQPHDDSDAFAVYLHGYYYKPIPGSERQSEIWLSCGRLPTVVGDAGSNGSSRLVVFTDPDLDVRMTQSWLAKCRTNHKLCNDVRNSGPKRMPTRVIDVGDPDADEQSGARLLLTKDLEEPKPYTALSYCWGDGVRHAVELKDRNIDELSTQLPETDLTLSHQEAIKFTRSLGMRYLWIDSLCIIQGNAADWQFESKRMGEVYGNAELTIIAGRAADSKDGFVANRLRQDKHPVPVPIPCGDLLRDGASSSELGLICVALPRSRMMGPVETRGWCFQEAQLSTRYLCFGAEQVWFQCRSLREYEDGEAEVVERTNGIGAATTAQRLLLPSLMTDPGLDNNDVLREWYEVLTKFTPRGLSEPHDIFAAITSLAQLAHRFLQCRYLAGLWENDIPRGLLWRPRHHKFRERGALSTPVVRPRASGRRADEVAGDPVLRAPSWSWAAVQGAVIWVTSPRYGSRYCDPANHRVRPRSSATCWTAPGQDGGFGSPDTLYMPSLELQFYGRPLRIRSSQTTVPVQYAASLPRHSDYRWGANYRKYAVVFEAEMAQSHNIDTRQVENLTLDDKNEVQRGLVDGKTDILPASSSMSRFEAVVGVGFFDVPDEMGTQNQELWCIQIVKTEGLVLTKDVEDKFHRVGWFAVENEKWFETVEEVAIDLV</sequence>
<evidence type="ECO:0000259" key="1">
    <source>
        <dbReference type="Pfam" id="PF06985"/>
    </source>
</evidence>
<evidence type="ECO:0000313" key="2">
    <source>
        <dbReference type="EMBL" id="KAK3933968.1"/>
    </source>
</evidence>
<feature type="domain" description="Heterokaryon incompatibility" evidence="1">
    <location>
        <begin position="275"/>
        <end position="429"/>
    </location>
</feature>
<protein>
    <submittedName>
        <fullName evidence="2">Heterokaryon incompatibility protein-domain-containing protein</fullName>
    </submittedName>
</protein>
<dbReference type="Pfam" id="PF06985">
    <property type="entry name" value="HET"/>
    <property type="match status" value="1"/>
</dbReference>
<organism evidence="2 3">
    <name type="scientific">Diplogelasinospora grovesii</name>
    <dbReference type="NCBI Taxonomy" id="303347"/>
    <lineage>
        <taxon>Eukaryota</taxon>
        <taxon>Fungi</taxon>
        <taxon>Dikarya</taxon>
        <taxon>Ascomycota</taxon>
        <taxon>Pezizomycotina</taxon>
        <taxon>Sordariomycetes</taxon>
        <taxon>Sordariomycetidae</taxon>
        <taxon>Sordariales</taxon>
        <taxon>Diplogelasinosporaceae</taxon>
        <taxon>Diplogelasinospora</taxon>
    </lineage>
</organism>
<reference evidence="3" key="1">
    <citation type="journal article" date="2023" name="Mol. Phylogenet. Evol.">
        <title>Genome-scale phylogeny and comparative genomics of the fungal order Sordariales.</title>
        <authorList>
            <person name="Hensen N."/>
            <person name="Bonometti L."/>
            <person name="Westerberg I."/>
            <person name="Brannstrom I.O."/>
            <person name="Guillou S."/>
            <person name="Cros-Aarteil S."/>
            <person name="Calhoun S."/>
            <person name="Haridas S."/>
            <person name="Kuo A."/>
            <person name="Mondo S."/>
            <person name="Pangilinan J."/>
            <person name="Riley R."/>
            <person name="LaButti K."/>
            <person name="Andreopoulos B."/>
            <person name="Lipzen A."/>
            <person name="Chen C."/>
            <person name="Yan M."/>
            <person name="Daum C."/>
            <person name="Ng V."/>
            <person name="Clum A."/>
            <person name="Steindorff A."/>
            <person name="Ohm R.A."/>
            <person name="Martin F."/>
            <person name="Silar P."/>
            <person name="Natvig D.O."/>
            <person name="Lalanne C."/>
            <person name="Gautier V."/>
            <person name="Ament-Velasquez S.L."/>
            <person name="Kruys A."/>
            <person name="Hutchinson M.I."/>
            <person name="Powell A.J."/>
            <person name="Barry K."/>
            <person name="Miller A.N."/>
            <person name="Grigoriev I.V."/>
            <person name="Debuchy R."/>
            <person name="Gladieux P."/>
            <person name="Hiltunen Thoren M."/>
            <person name="Johannesson H."/>
        </authorList>
    </citation>
    <scope>NUCLEOTIDE SEQUENCE [LARGE SCALE GENOMIC DNA]</scope>
    <source>
        <strain evidence="3">CBS 340.73</strain>
    </source>
</reference>
<keyword evidence="3" id="KW-1185">Reference proteome</keyword>
<evidence type="ECO:0000313" key="3">
    <source>
        <dbReference type="Proteomes" id="UP001303473"/>
    </source>
</evidence>
<dbReference type="PANTHER" id="PTHR33112">
    <property type="entry name" value="DOMAIN PROTEIN, PUTATIVE-RELATED"/>
    <property type="match status" value="1"/>
</dbReference>
<proteinExistence type="predicted"/>
<comment type="caution">
    <text evidence="2">The sequence shown here is derived from an EMBL/GenBank/DDBJ whole genome shotgun (WGS) entry which is preliminary data.</text>
</comment>